<organism evidence="3 4">
    <name type="scientific">Nematostella vectensis</name>
    <name type="common">Starlet sea anemone</name>
    <dbReference type="NCBI Taxonomy" id="45351"/>
    <lineage>
        <taxon>Eukaryota</taxon>
        <taxon>Metazoa</taxon>
        <taxon>Cnidaria</taxon>
        <taxon>Anthozoa</taxon>
        <taxon>Hexacorallia</taxon>
        <taxon>Actiniaria</taxon>
        <taxon>Edwardsiidae</taxon>
        <taxon>Nematostella</taxon>
    </lineage>
</organism>
<proteinExistence type="predicted"/>
<evidence type="ECO:0000313" key="3">
    <source>
        <dbReference type="EMBL" id="EDO43644.1"/>
    </source>
</evidence>
<reference evidence="3 4" key="1">
    <citation type="journal article" date="2007" name="Science">
        <title>Sea anemone genome reveals ancestral eumetazoan gene repertoire and genomic organization.</title>
        <authorList>
            <person name="Putnam N.H."/>
            <person name="Srivastava M."/>
            <person name="Hellsten U."/>
            <person name="Dirks B."/>
            <person name="Chapman J."/>
            <person name="Salamov A."/>
            <person name="Terry A."/>
            <person name="Shapiro H."/>
            <person name="Lindquist E."/>
            <person name="Kapitonov V.V."/>
            <person name="Jurka J."/>
            <person name="Genikhovich G."/>
            <person name="Grigoriev I.V."/>
            <person name="Lucas S.M."/>
            <person name="Steele R.E."/>
            <person name="Finnerty J.R."/>
            <person name="Technau U."/>
            <person name="Martindale M.Q."/>
            <person name="Rokhsar D.S."/>
        </authorList>
    </citation>
    <scope>NUCLEOTIDE SEQUENCE [LARGE SCALE GENOMIC DNA]</scope>
    <source>
        <strain evidence="4">CH2 X CH6</strain>
    </source>
</reference>
<dbReference type="InterPro" id="IPR043450">
    <property type="entry name" value="CCDC89-like"/>
</dbReference>
<dbReference type="Proteomes" id="UP000001593">
    <property type="component" value="Unassembled WGS sequence"/>
</dbReference>
<protein>
    <recommendedName>
        <fullName evidence="5">Coiled-coil domain-containing protein 89</fullName>
    </recommendedName>
</protein>
<accession>A7RY64</accession>
<dbReference type="HOGENOM" id="CLU_066884_0_0_1"/>
<gene>
    <name evidence="3" type="ORF">NEMVEDRAFT_v1g97615</name>
</gene>
<evidence type="ECO:0000256" key="2">
    <source>
        <dbReference type="SAM" id="Coils"/>
    </source>
</evidence>
<dbReference type="InParanoid" id="A7RY64"/>
<dbReference type="PhylomeDB" id="A7RY64"/>
<feature type="coiled-coil region" evidence="2">
    <location>
        <begin position="211"/>
        <end position="265"/>
    </location>
</feature>
<dbReference type="AlphaFoldDB" id="A7RY64"/>
<dbReference type="PANTHER" id="PTHR34768">
    <property type="entry name" value="COILED-COIL DOMAIN-CONTAINING PROTEIN 89"/>
    <property type="match status" value="1"/>
</dbReference>
<evidence type="ECO:0000256" key="1">
    <source>
        <dbReference type="ARBA" id="ARBA00023054"/>
    </source>
</evidence>
<evidence type="ECO:0008006" key="5">
    <source>
        <dbReference type="Google" id="ProtNLM"/>
    </source>
</evidence>
<dbReference type="PANTHER" id="PTHR34768:SF2">
    <property type="entry name" value="COILED-COIL DOMAIN CONTAINING 89"/>
    <property type="match status" value="1"/>
</dbReference>
<evidence type="ECO:0000313" key="4">
    <source>
        <dbReference type="Proteomes" id="UP000001593"/>
    </source>
</evidence>
<keyword evidence="1 2" id="KW-0175">Coiled coil</keyword>
<name>A7RY64_NEMVE</name>
<sequence>MKNNLEKLRALSKDDISENSMLRSRIDQQAELICILKQRADECTKKSIGFEKENKEIKAVREELLESIHTERKKHALLKQRFDVLNANHQEMISIKDSYKTQNKKLRSENEKLVHENEVLFAEKVKERDQEIERLREESKQLQANCSLAGQRLEQERVHHEACDFIGKESETAGQLESVKHQLSMQRDQATAALKERDEFAQLAVDRGKALKEKQQENVQLSASLEEAEKTLREMEDKFASELHAMSSNAQVQRMKKQVDEMERMYHAQQKGYQAYKKHTSALLEKEKRLNDKLRSLIG</sequence>
<dbReference type="EMBL" id="DS469552">
    <property type="protein sequence ID" value="EDO43644.1"/>
    <property type="molecule type" value="Genomic_DNA"/>
</dbReference>
<feature type="coiled-coil region" evidence="2">
    <location>
        <begin position="96"/>
        <end position="152"/>
    </location>
</feature>
<keyword evidence="4" id="KW-1185">Reference proteome</keyword>
<dbReference type="eggNOG" id="ENOG502QU10">
    <property type="taxonomic scope" value="Eukaryota"/>
</dbReference>
<dbReference type="OMA" id="AMLCSRI"/>